<dbReference type="InParanoid" id="A0A0C3DE39"/>
<evidence type="ECO:0000256" key="1">
    <source>
        <dbReference type="SAM" id="MobiDB-lite"/>
    </source>
</evidence>
<dbReference type="EMBL" id="KN832877">
    <property type="protein sequence ID" value="KIN00238.1"/>
    <property type="molecule type" value="Genomic_DNA"/>
</dbReference>
<feature type="compositionally biased region" description="Basic and acidic residues" evidence="1">
    <location>
        <begin position="84"/>
        <end position="108"/>
    </location>
</feature>
<evidence type="ECO:0000313" key="3">
    <source>
        <dbReference type="Proteomes" id="UP000054321"/>
    </source>
</evidence>
<protein>
    <submittedName>
        <fullName evidence="2">Uncharacterized protein</fullName>
    </submittedName>
</protein>
<keyword evidence="3" id="KW-1185">Reference proteome</keyword>
<gene>
    <name evidence="2" type="ORF">OIDMADRAFT_54838</name>
</gene>
<accession>A0A0C3DE39</accession>
<reference evidence="3" key="2">
    <citation type="submission" date="2015-01" db="EMBL/GenBank/DDBJ databases">
        <title>Evolutionary Origins and Diversification of the Mycorrhizal Mutualists.</title>
        <authorList>
            <consortium name="DOE Joint Genome Institute"/>
            <consortium name="Mycorrhizal Genomics Consortium"/>
            <person name="Kohler A."/>
            <person name="Kuo A."/>
            <person name="Nagy L.G."/>
            <person name="Floudas D."/>
            <person name="Copeland A."/>
            <person name="Barry K.W."/>
            <person name="Cichocki N."/>
            <person name="Veneault-Fourrey C."/>
            <person name="LaButti K."/>
            <person name="Lindquist E.A."/>
            <person name="Lipzen A."/>
            <person name="Lundell T."/>
            <person name="Morin E."/>
            <person name="Murat C."/>
            <person name="Riley R."/>
            <person name="Ohm R."/>
            <person name="Sun H."/>
            <person name="Tunlid A."/>
            <person name="Henrissat B."/>
            <person name="Grigoriev I.V."/>
            <person name="Hibbett D.S."/>
            <person name="Martin F."/>
        </authorList>
    </citation>
    <scope>NUCLEOTIDE SEQUENCE [LARGE SCALE GENOMIC DNA]</scope>
    <source>
        <strain evidence="3">Zn</strain>
    </source>
</reference>
<feature type="compositionally biased region" description="Basic and acidic residues" evidence="1">
    <location>
        <begin position="24"/>
        <end position="43"/>
    </location>
</feature>
<evidence type="ECO:0000313" key="2">
    <source>
        <dbReference type="EMBL" id="KIN00238.1"/>
    </source>
</evidence>
<dbReference type="HOGENOM" id="CLU_2027399_0_0_1"/>
<organism evidence="2 3">
    <name type="scientific">Oidiodendron maius (strain Zn)</name>
    <dbReference type="NCBI Taxonomy" id="913774"/>
    <lineage>
        <taxon>Eukaryota</taxon>
        <taxon>Fungi</taxon>
        <taxon>Dikarya</taxon>
        <taxon>Ascomycota</taxon>
        <taxon>Pezizomycotina</taxon>
        <taxon>Leotiomycetes</taxon>
        <taxon>Leotiomycetes incertae sedis</taxon>
        <taxon>Myxotrichaceae</taxon>
        <taxon>Oidiodendron</taxon>
    </lineage>
</organism>
<dbReference type="AlphaFoldDB" id="A0A0C3DE39"/>
<dbReference type="OrthoDB" id="5395727at2759"/>
<feature type="compositionally biased region" description="Polar residues" evidence="1">
    <location>
        <begin position="1"/>
        <end position="14"/>
    </location>
</feature>
<proteinExistence type="predicted"/>
<name>A0A0C3DE39_OIDMZ</name>
<sequence>MTDLSTRLQKILESTRTKPKKNKPQSEKVGDAETEEATKDEMTKIQTASAEIDGRHKTADEWDAGKTPPSRFQQMKGSVYATPKSRDSHIDRHADRDAKFHELHDRKFGSSKGKVTGSKDEA</sequence>
<reference evidence="2 3" key="1">
    <citation type="submission" date="2014-04" db="EMBL/GenBank/DDBJ databases">
        <authorList>
            <consortium name="DOE Joint Genome Institute"/>
            <person name="Kuo A."/>
            <person name="Martino E."/>
            <person name="Perotto S."/>
            <person name="Kohler A."/>
            <person name="Nagy L.G."/>
            <person name="Floudas D."/>
            <person name="Copeland A."/>
            <person name="Barry K.W."/>
            <person name="Cichocki N."/>
            <person name="Veneault-Fourrey C."/>
            <person name="LaButti K."/>
            <person name="Lindquist E.A."/>
            <person name="Lipzen A."/>
            <person name="Lundell T."/>
            <person name="Morin E."/>
            <person name="Murat C."/>
            <person name="Sun H."/>
            <person name="Tunlid A."/>
            <person name="Henrissat B."/>
            <person name="Grigoriev I.V."/>
            <person name="Hibbett D.S."/>
            <person name="Martin F."/>
            <person name="Nordberg H.P."/>
            <person name="Cantor M.N."/>
            <person name="Hua S.X."/>
        </authorList>
    </citation>
    <scope>NUCLEOTIDE SEQUENCE [LARGE SCALE GENOMIC DNA]</scope>
    <source>
        <strain evidence="2 3">Zn</strain>
    </source>
</reference>
<feature type="compositionally biased region" description="Basic and acidic residues" evidence="1">
    <location>
        <begin position="52"/>
        <end position="64"/>
    </location>
</feature>
<feature type="region of interest" description="Disordered" evidence="1">
    <location>
        <begin position="1"/>
        <end position="122"/>
    </location>
</feature>
<dbReference type="Proteomes" id="UP000054321">
    <property type="component" value="Unassembled WGS sequence"/>
</dbReference>